<dbReference type="SUPFAM" id="SSF161098">
    <property type="entry name" value="MetI-like"/>
    <property type="match status" value="1"/>
</dbReference>
<feature type="transmembrane region" description="Helical" evidence="5">
    <location>
        <begin position="236"/>
        <end position="262"/>
    </location>
</feature>
<keyword evidence="2 5" id="KW-0812">Transmembrane</keyword>
<feature type="transmembrane region" description="Helical" evidence="5">
    <location>
        <begin position="359"/>
        <end position="379"/>
    </location>
</feature>
<keyword evidence="3 5" id="KW-1133">Transmembrane helix</keyword>
<feature type="transmembrane region" description="Helical" evidence="5">
    <location>
        <begin position="283"/>
        <end position="307"/>
    </location>
</feature>
<organism evidence="6 7">
    <name type="scientific">Glycomyces paridis</name>
    <dbReference type="NCBI Taxonomy" id="2126555"/>
    <lineage>
        <taxon>Bacteria</taxon>
        <taxon>Bacillati</taxon>
        <taxon>Actinomycetota</taxon>
        <taxon>Actinomycetes</taxon>
        <taxon>Glycomycetales</taxon>
        <taxon>Glycomycetaceae</taxon>
        <taxon>Glycomyces</taxon>
    </lineage>
</organism>
<dbReference type="OrthoDB" id="3539781at2"/>
<name>A0A4S8PFA3_9ACTN</name>
<feature type="transmembrane region" description="Helical" evidence="5">
    <location>
        <begin position="327"/>
        <end position="352"/>
    </location>
</feature>
<reference evidence="6 7" key="1">
    <citation type="journal article" date="2018" name="Int. J. Syst. Evol. Microbiol.">
        <title>Glycomyces paridis sp. nov., isolated from the medicinal plant Paris polyphylla.</title>
        <authorList>
            <person name="Fang X.M."/>
            <person name="Bai J.L."/>
            <person name="Su J."/>
            <person name="Zhao L.L."/>
            <person name="Liu H.Y."/>
            <person name="Ma B.P."/>
            <person name="Zhang Y.Q."/>
            <person name="Yu L.Y."/>
        </authorList>
    </citation>
    <scope>NUCLEOTIDE SEQUENCE [LARGE SCALE GENOMIC DNA]</scope>
    <source>
        <strain evidence="6 7">CPCC 204357</strain>
    </source>
</reference>
<comment type="caution">
    <text evidence="6">The sequence shown here is derived from an EMBL/GenBank/DDBJ whole genome shotgun (WGS) entry which is preliminary data.</text>
</comment>
<feature type="transmembrane region" description="Helical" evidence="5">
    <location>
        <begin position="439"/>
        <end position="459"/>
    </location>
</feature>
<sequence>MDQAPPPAPLAPTPAPNRALLGWLLLVVPAAALLFAYVLPTLDTLTTSMRAETMLGGGESVGGENYSTVLGDTAFGESLALAAGIGLGAAVGGAVIAFLVAWCVHRAGHGVRTAARITAALAAVAFAPAAWALGLLATHFEHLAEDATGPLVPEWSSWVGITGGVVFGTGLLVGLAAFRGAAAGKRARTILAAAGLTAMALTATGLQAFSFSGVTLVEPESPLYHLFRTTFQIGEFGLGAALSILILILLALLGLGAALLFIGARVHFDVSSEPDEPQGFRTGAGIGAIILLALFATGILMRLWPWLSRITEGPAAPYDTATVAADTWGPALVTSVVGFAAALAGAVAIGMLRPLGDHSLWLLLPFAPWLFTGSGPLALSNFAALRDAEEFGTFTASMPRAWIAVPALFLLTALFWGLERRRRAMLAAGATPQAASASLLGAGWPLAALVALAVLVANAQDTYWQAVSGTPDSANAWVAMSAELSGATAYDGSIGTAAAYPLSLLIPFAAAAVAAAVWYLPKIALRTGK</sequence>
<dbReference type="AlphaFoldDB" id="A0A4S8PFA3"/>
<dbReference type="InterPro" id="IPR035906">
    <property type="entry name" value="MetI-like_sf"/>
</dbReference>
<gene>
    <name evidence="6" type="ORF">E9998_16135</name>
</gene>
<feature type="transmembrane region" description="Helical" evidence="5">
    <location>
        <begin position="157"/>
        <end position="178"/>
    </location>
</feature>
<proteinExistence type="predicted"/>
<evidence type="ECO:0000313" key="6">
    <source>
        <dbReference type="EMBL" id="THV27009.1"/>
    </source>
</evidence>
<keyword evidence="4 5" id="KW-0472">Membrane</keyword>
<feature type="transmembrane region" description="Helical" evidence="5">
    <location>
        <begin position="79"/>
        <end position="105"/>
    </location>
</feature>
<feature type="transmembrane region" description="Helical" evidence="5">
    <location>
        <begin position="20"/>
        <end position="39"/>
    </location>
</feature>
<protein>
    <submittedName>
        <fullName evidence="6">Uncharacterized protein</fullName>
    </submittedName>
</protein>
<dbReference type="Proteomes" id="UP000305792">
    <property type="component" value="Unassembled WGS sequence"/>
</dbReference>
<evidence type="ECO:0000313" key="7">
    <source>
        <dbReference type="Proteomes" id="UP000305792"/>
    </source>
</evidence>
<dbReference type="EMBL" id="STGX01000012">
    <property type="protein sequence ID" value="THV27009.1"/>
    <property type="molecule type" value="Genomic_DNA"/>
</dbReference>
<feature type="transmembrane region" description="Helical" evidence="5">
    <location>
        <begin position="498"/>
        <end position="520"/>
    </location>
</feature>
<evidence type="ECO:0000256" key="3">
    <source>
        <dbReference type="ARBA" id="ARBA00022989"/>
    </source>
</evidence>
<keyword evidence="7" id="KW-1185">Reference proteome</keyword>
<feature type="transmembrane region" description="Helical" evidence="5">
    <location>
        <begin position="190"/>
        <end position="216"/>
    </location>
</feature>
<evidence type="ECO:0000256" key="2">
    <source>
        <dbReference type="ARBA" id="ARBA00022692"/>
    </source>
</evidence>
<feature type="transmembrane region" description="Helical" evidence="5">
    <location>
        <begin position="399"/>
        <end position="418"/>
    </location>
</feature>
<comment type="subcellular location">
    <subcellularLocation>
        <location evidence="1">Membrane</location>
        <topology evidence="1">Multi-pass membrane protein</topology>
    </subcellularLocation>
</comment>
<evidence type="ECO:0000256" key="5">
    <source>
        <dbReference type="SAM" id="Phobius"/>
    </source>
</evidence>
<accession>A0A4S8PFA3</accession>
<dbReference type="Gene3D" id="1.10.3720.10">
    <property type="entry name" value="MetI-like"/>
    <property type="match status" value="1"/>
</dbReference>
<evidence type="ECO:0000256" key="4">
    <source>
        <dbReference type="ARBA" id="ARBA00023136"/>
    </source>
</evidence>
<dbReference type="RefSeq" id="WP_136530729.1">
    <property type="nucleotide sequence ID" value="NZ_STGX01000012.1"/>
</dbReference>
<dbReference type="GO" id="GO:0016020">
    <property type="term" value="C:membrane"/>
    <property type="evidence" value="ECO:0007669"/>
    <property type="project" value="UniProtKB-SubCell"/>
</dbReference>
<evidence type="ECO:0000256" key="1">
    <source>
        <dbReference type="ARBA" id="ARBA00004141"/>
    </source>
</evidence>
<feature type="transmembrane region" description="Helical" evidence="5">
    <location>
        <begin position="117"/>
        <end position="137"/>
    </location>
</feature>